<feature type="domain" description="Ribonuclease J beta-CASP" evidence="2">
    <location>
        <begin position="222"/>
        <end position="342"/>
    </location>
</feature>
<accession>A0A449A3G0</accession>
<evidence type="ECO:0000313" key="3">
    <source>
        <dbReference type="EMBL" id="VEU58785.1"/>
    </source>
</evidence>
<dbReference type="PANTHER" id="PTHR43694">
    <property type="entry name" value="RIBONUCLEASE J"/>
    <property type="match status" value="1"/>
</dbReference>
<dbReference type="InterPro" id="IPR055132">
    <property type="entry name" value="RNase_J_b_CASP"/>
</dbReference>
<dbReference type="PANTHER" id="PTHR43694:SF1">
    <property type="entry name" value="RIBONUCLEASE J"/>
    <property type="match status" value="1"/>
</dbReference>
<dbReference type="CDD" id="cd07714">
    <property type="entry name" value="RNaseJ_MBL-fold"/>
    <property type="match status" value="1"/>
</dbReference>
<keyword evidence="4" id="KW-1185">Reference proteome</keyword>
<dbReference type="STRING" id="29556.VO56_02425"/>
<gene>
    <name evidence="3" type="primary">rnjB</name>
    <name evidence="3" type="ORF">NCTC10183_00570</name>
</gene>
<evidence type="ECO:0000259" key="1">
    <source>
        <dbReference type="Pfam" id="PF17770"/>
    </source>
</evidence>
<dbReference type="SUPFAM" id="SSF56281">
    <property type="entry name" value="Metallo-hydrolase/oxidoreductase"/>
    <property type="match status" value="1"/>
</dbReference>
<keyword evidence="3" id="KW-0378">Hydrolase</keyword>
<dbReference type="AlphaFoldDB" id="A0A449A3G0"/>
<dbReference type="GO" id="GO:0016787">
    <property type="term" value="F:hydrolase activity"/>
    <property type="evidence" value="ECO:0007669"/>
    <property type="project" value="UniProtKB-KW"/>
</dbReference>
<feature type="domain" description="Ribonuclease J C-terminal" evidence="1">
    <location>
        <begin position="452"/>
        <end position="548"/>
    </location>
</feature>
<dbReference type="EMBL" id="LR214950">
    <property type="protein sequence ID" value="VEU58785.1"/>
    <property type="molecule type" value="Genomic_DNA"/>
</dbReference>
<dbReference type="InterPro" id="IPR041636">
    <property type="entry name" value="RNase_J_C"/>
</dbReference>
<dbReference type="Gene3D" id="3.60.15.10">
    <property type="entry name" value="Ribonuclease Z/Hydroxyacylglutathione hydrolase-like"/>
    <property type="match status" value="1"/>
</dbReference>
<dbReference type="OrthoDB" id="401053at2"/>
<protein>
    <submittedName>
        <fullName evidence="3">Hydrolase</fullName>
        <ecNumber evidence="3">3.1.-.-</ecNumber>
    </submittedName>
</protein>
<reference evidence="3 4" key="1">
    <citation type="submission" date="2019-01" db="EMBL/GenBank/DDBJ databases">
        <authorList>
            <consortium name="Pathogen Informatics"/>
        </authorList>
    </citation>
    <scope>NUCLEOTIDE SEQUENCE [LARGE SCALE GENOMIC DNA]</scope>
    <source>
        <strain evidence="3 4">NCTC10183</strain>
    </source>
</reference>
<dbReference type="InterPro" id="IPR042173">
    <property type="entry name" value="RNase_J_2"/>
</dbReference>
<evidence type="ECO:0000259" key="2">
    <source>
        <dbReference type="Pfam" id="PF22505"/>
    </source>
</evidence>
<dbReference type="Proteomes" id="UP000290568">
    <property type="component" value="Chromosome"/>
</dbReference>
<dbReference type="Gene3D" id="3.10.20.580">
    <property type="match status" value="1"/>
</dbReference>
<evidence type="ECO:0000313" key="4">
    <source>
        <dbReference type="Proteomes" id="UP000290568"/>
    </source>
</evidence>
<dbReference type="Pfam" id="PF17770">
    <property type="entry name" value="RNase_J_C"/>
    <property type="match status" value="1"/>
</dbReference>
<dbReference type="InterPro" id="IPR036866">
    <property type="entry name" value="RibonucZ/Hydroxyglut_hydro"/>
</dbReference>
<name>A0A449A3G0_9BACT</name>
<dbReference type="Gene3D" id="3.40.50.10710">
    <property type="entry name" value="Metallo-hydrolase/oxidoreductase"/>
    <property type="match status" value="1"/>
</dbReference>
<sequence length="550" mass="62397">MNHVNIFALGGQDENGKNSYVFEYNDEIFVINAGVKIPINSQNGVDTLIPDFGYLESKRKKIKGIFISDVKNETFSALPWLVLKIPNLTIYTSAFNKWMIIDRLNKYKINPKDYKIVILNARTKIGSLEVMPIPLTGSMPGNNAFDFITPNGDYLFMFNYVEGNLGIYGRTSFSFLKKLLNNRKIVALISDAGKSNFSGKAIDKLQLPSEVLDIFEKTNKESRIIVGAYDEEMVVLQQILDLAKKYNRPVAPYGKTYGQLLDLLKKANPELEMPEFIDYKKVSKHKNAVILVTGSIERLYLRFMRITYEKDVYLKILPTDTVLMLAPPVNGLESTAAVVLDNIAKNFPILYDIPDNEYYRNRPTKEDISNLVNMLEPEHFIPTQGLYRYLADAIMYVENNLKKNQKINSISLSNGRISHFVDGKLFSTNGKVKPVGDLIIDGFGVGDISSEVISEREALGREGVVIINSIYSPKTKKIISNLHINYIGVIDESDKDKIDTLVKETIIKVFQENDFTSLKEVTEKLRKSIRKRIFKLTDKDPMVAVTFTTI</sequence>
<organism evidence="3 4">
    <name type="scientific">Mycoplasmopsis gallinacea</name>
    <dbReference type="NCBI Taxonomy" id="29556"/>
    <lineage>
        <taxon>Bacteria</taxon>
        <taxon>Bacillati</taxon>
        <taxon>Mycoplasmatota</taxon>
        <taxon>Mycoplasmoidales</taxon>
        <taxon>Metamycoplasmataceae</taxon>
        <taxon>Mycoplasmopsis</taxon>
    </lineage>
</organism>
<dbReference type="RefSeq" id="WP_129620411.1">
    <property type="nucleotide sequence ID" value="NZ_LR214950.1"/>
</dbReference>
<dbReference type="EC" id="3.1.-.-" evidence="3"/>
<proteinExistence type="predicted"/>
<dbReference type="Pfam" id="PF22505">
    <property type="entry name" value="RNase_J_b_CASP"/>
    <property type="match status" value="1"/>
</dbReference>